<evidence type="ECO:0008006" key="2">
    <source>
        <dbReference type="Google" id="ProtNLM"/>
    </source>
</evidence>
<dbReference type="Proteomes" id="UP000886100">
    <property type="component" value="Unassembled WGS sequence"/>
</dbReference>
<gene>
    <name evidence="1" type="ORF">ENJ98_02865</name>
</gene>
<dbReference type="EMBL" id="DROM01000177">
    <property type="protein sequence ID" value="HHH13155.1"/>
    <property type="molecule type" value="Genomic_DNA"/>
</dbReference>
<dbReference type="InterPro" id="IPR025737">
    <property type="entry name" value="FApF"/>
</dbReference>
<proteinExistence type="predicted"/>
<sequence>MKPSTLTSGGALIFLLSTPAAWGHDPIFGIGPHVLYKGGVEIAVEGEADKAGSEKEQALTLELTYGLTGDWAAGAELPYAYRQEGSESNSGNGDVALFTKYRFWRRDSLGLQESAAVLLKVVTDTADGSGTPRLDKGATDTILGLTYGYEGRRWYRWAGIRYRFNGKNDAGLERGDRVLLDFVGGYRPRLTGYREPDTVWLLELNGEYGKRASLHGSDLPDTGGTEWFLSPGLFWTRRNFAVKAGVQVPIYSNLNGDQDESDYRAKVVLEWHL</sequence>
<dbReference type="AlphaFoldDB" id="A0A7C5IYU7"/>
<name>A0A7C5IYU7_9GAMM</name>
<reference evidence="1" key="1">
    <citation type="journal article" date="2020" name="mSystems">
        <title>Genome- and Community-Level Interaction Insights into Carbon Utilization and Element Cycling Functions of Hydrothermarchaeota in Hydrothermal Sediment.</title>
        <authorList>
            <person name="Zhou Z."/>
            <person name="Liu Y."/>
            <person name="Xu W."/>
            <person name="Pan J."/>
            <person name="Luo Z.H."/>
            <person name="Li M."/>
        </authorList>
    </citation>
    <scope>NUCLEOTIDE SEQUENCE [LARGE SCALE GENOMIC DNA]</scope>
    <source>
        <strain evidence="1">HyVt-535</strain>
    </source>
</reference>
<evidence type="ECO:0000313" key="1">
    <source>
        <dbReference type="EMBL" id="HHH13155.1"/>
    </source>
</evidence>
<dbReference type="Pfam" id="PF13557">
    <property type="entry name" value="Phenol_MetA_deg"/>
    <property type="match status" value="1"/>
</dbReference>
<accession>A0A7C5IYU7</accession>
<protein>
    <recommendedName>
        <fullName evidence="2">Transporter</fullName>
    </recommendedName>
</protein>
<comment type="caution">
    <text evidence="1">The sequence shown here is derived from an EMBL/GenBank/DDBJ whole genome shotgun (WGS) entry which is preliminary data.</text>
</comment>
<organism evidence="1">
    <name type="scientific">Thiolapillus brandeum</name>
    <dbReference type="NCBI Taxonomy" id="1076588"/>
    <lineage>
        <taxon>Bacteria</taxon>
        <taxon>Pseudomonadati</taxon>
        <taxon>Pseudomonadota</taxon>
        <taxon>Gammaproteobacteria</taxon>
        <taxon>Chromatiales</taxon>
        <taxon>Sedimenticolaceae</taxon>
        <taxon>Thiolapillus</taxon>
    </lineage>
</organism>